<sequence length="155" mass="17378">MSLNELGECRCWDESGTYKYTLLPICVLQISGGLSCIALESVLLTMVRESRQTYAGFWTGALMLLTALVRLVYAKFPWKGLSLCLLGLDCTVILQSVATTVTELFGCYMFDTLYCIQSFIFLNKLYFAIGAVCLFEALVSFWGFFHILLILTDAI</sequence>
<proteinExistence type="predicted"/>
<accession>A0AAV2TD28</accession>
<keyword evidence="1" id="KW-0812">Transmembrane</keyword>
<comment type="caution">
    <text evidence="2">The sequence shown here is derived from an EMBL/GenBank/DDBJ whole genome shotgun (WGS) entry which is preliminary data.</text>
</comment>
<evidence type="ECO:0000313" key="2">
    <source>
        <dbReference type="EMBL" id="CAL5134313.1"/>
    </source>
</evidence>
<keyword evidence="1" id="KW-0472">Membrane</keyword>
<evidence type="ECO:0008006" key="4">
    <source>
        <dbReference type="Google" id="ProtNLM"/>
    </source>
</evidence>
<reference evidence="2" key="1">
    <citation type="submission" date="2024-06" db="EMBL/GenBank/DDBJ databases">
        <authorList>
            <person name="Liu X."/>
            <person name="Lenzi L."/>
            <person name="Haldenby T S."/>
            <person name="Uol C."/>
        </authorList>
    </citation>
    <scope>NUCLEOTIDE SEQUENCE</scope>
</reference>
<keyword evidence="1" id="KW-1133">Transmembrane helix</keyword>
<gene>
    <name evidence="2" type="ORF">CDAUBV1_LOCUS7519</name>
</gene>
<feature type="transmembrane region" description="Helical" evidence="1">
    <location>
        <begin position="55"/>
        <end position="73"/>
    </location>
</feature>
<evidence type="ECO:0000256" key="1">
    <source>
        <dbReference type="SAM" id="Phobius"/>
    </source>
</evidence>
<evidence type="ECO:0000313" key="3">
    <source>
        <dbReference type="Proteomes" id="UP001497525"/>
    </source>
</evidence>
<name>A0AAV2TD28_CALDB</name>
<organism evidence="2 3">
    <name type="scientific">Calicophoron daubneyi</name>
    <name type="common">Rumen fluke</name>
    <name type="synonym">Paramphistomum daubneyi</name>
    <dbReference type="NCBI Taxonomy" id="300641"/>
    <lineage>
        <taxon>Eukaryota</taxon>
        <taxon>Metazoa</taxon>
        <taxon>Spiralia</taxon>
        <taxon>Lophotrochozoa</taxon>
        <taxon>Platyhelminthes</taxon>
        <taxon>Trematoda</taxon>
        <taxon>Digenea</taxon>
        <taxon>Plagiorchiida</taxon>
        <taxon>Pronocephalata</taxon>
        <taxon>Paramphistomoidea</taxon>
        <taxon>Paramphistomidae</taxon>
        <taxon>Calicophoron</taxon>
    </lineage>
</organism>
<dbReference type="EMBL" id="CAXLJL010000190">
    <property type="protein sequence ID" value="CAL5134313.1"/>
    <property type="molecule type" value="Genomic_DNA"/>
</dbReference>
<dbReference type="AlphaFoldDB" id="A0AAV2TD28"/>
<dbReference type="Proteomes" id="UP001497525">
    <property type="component" value="Unassembled WGS sequence"/>
</dbReference>
<protein>
    <recommendedName>
        <fullName evidence="4">Solute carrier family 66 member 3</fullName>
    </recommendedName>
</protein>
<feature type="transmembrane region" description="Helical" evidence="1">
    <location>
        <begin position="125"/>
        <end position="151"/>
    </location>
</feature>
<feature type="transmembrane region" description="Helical" evidence="1">
    <location>
        <begin position="20"/>
        <end position="43"/>
    </location>
</feature>